<feature type="transmembrane region" description="Helical" evidence="1">
    <location>
        <begin position="384"/>
        <end position="405"/>
    </location>
</feature>
<dbReference type="Proteomes" id="UP000019438">
    <property type="component" value="Chromosome"/>
</dbReference>
<protein>
    <submittedName>
        <fullName evidence="2">Uncharacterized protein</fullName>
    </submittedName>
</protein>
<gene>
    <name evidence="2" type="ORF">GbCGDNIH3_7185</name>
</gene>
<feature type="transmembrane region" description="Helical" evidence="1">
    <location>
        <begin position="160"/>
        <end position="180"/>
    </location>
</feature>
<feature type="transmembrane region" description="Helical" evidence="1">
    <location>
        <begin position="133"/>
        <end position="154"/>
    </location>
</feature>
<proteinExistence type="predicted"/>
<name>A0AAN0RC66_9PROT</name>
<feature type="transmembrane region" description="Helical" evidence="1">
    <location>
        <begin position="323"/>
        <end position="345"/>
    </location>
</feature>
<dbReference type="EMBL" id="CP003181">
    <property type="protein sequence ID" value="AHJ62103.1"/>
    <property type="molecule type" value="Genomic_DNA"/>
</dbReference>
<feature type="transmembrane region" description="Helical" evidence="1">
    <location>
        <begin position="100"/>
        <end position="121"/>
    </location>
</feature>
<feature type="transmembrane region" description="Helical" evidence="1">
    <location>
        <begin position="12"/>
        <end position="33"/>
    </location>
</feature>
<keyword evidence="1" id="KW-0812">Transmembrane</keyword>
<dbReference type="RefSeq" id="WP_025285901.1">
    <property type="nucleotide sequence ID" value="NZ_CP003181.2"/>
</dbReference>
<feature type="transmembrane region" description="Helical" evidence="1">
    <location>
        <begin position="357"/>
        <end position="377"/>
    </location>
</feature>
<evidence type="ECO:0000313" key="2">
    <source>
        <dbReference type="EMBL" id="AHJ62103.1"/>
    </source>
</evidence>
<sequence>MKENNKYKFPMNTNIHIILFMLIGSFVSIFILLETLNWIYHHHIIVPWNDDMFDHVRMHHAMGNFKSFFAYLISPHNEHRILTTRIFSYLDEQFALGREYTHTIATVLFQALSASIACILFKKCIPFEFRYINFIIFPFIFLFFISPNFLYTLIVPFQLQFAIMQFLCVCTAFVISSASTENASDIKTQQKTFLFLIFLAFIASFTLGNSPTILISSAITAFILRWNRYTVIALFALAIVHTAIMLDITPPTGTRSHNVIEIIKFSLIYIGGPFTRVDPWPANFVTWHDSPYFAAICGCIIFVSAICFAVARIIRPHLGGRLAIFGFVILSIVIITSLAAGLARSQFGILEALNKKYASFAVMSWLGFYVMISGILLHKKNIRYFLIFTLISSLMIITLTLSSLGREERIWSKANDMLWESALAGFSKINYHDEVRNMDNIDQDIIDYFQYAEVHNLGVFSYFPFRIGDNAQAFLTARKETGCRGEVEKITPVPAQSFKYFDVSGSPASIEGWAWMNDENKPATTVIAVDTENHIVGVARSTRKSSRAEEWLSQSFDQNLGWFGFARPNSWKGITFYALTRSGKYYCPLGTLGNAR</sequence>
<feature type="transmembrane region" description="Helical" evidence="1">
    <location>
        <begin position="258"/>
        <end position="277"/>
    </location>
</feature>
<feature type="transmembrane region" description="Helical" evidence="1">
    <location>
        <begin position="229"/>
        <end position="246"/>
    </location>
</feature>
<evidence type="ECO:0000313" key="3">
    <source>
        <dbReference type="Proteomes" id="UP000019438"/>
    </source>
</evidence>
<feature type="transmembrane region" description="Helical" evidence="1">
    <location>
        <begin position="192"/>
        <end position="223"/>
    </location>
</feature>
<dbReference type="AlphaFoldDB" id="A0AAN0RC66"/>
<evidence type="ECO:0000256" key="1">
    <source>
        <dbReference type="SAM" id="Phobius"/>
    </source>
</evidence>
<organism evidence="2 3">
    <name type="scientific">Granulibacter bethesdensis</name>
    <dbReference type="NCBI Taxonomy" id="364410"/>
    <lineage>
        <taxon>Bacteria</taxon>
        <taxon>Pseudomonadati</taxon>
        <taxon>Pseudomonadota</taxon>
        <taxon>Alphaproteobacteria</taxon>
        <taxon>Acetobacterales</taxon>
        <taxon>Acetobacteraceae</taxon>
        <taxon>Granulibacter</taxon>
    </lineage>
</organism>
<reference evidence="3" key="1">
    <citation type="submission" date="2012-06" db="EMBL/GenBank/DDBJ databases">
        <title>Genome analysis of multiple Granulibacter bethesdensis isolates demonstrates substantial genome diversity.</title>
        <authorList>
            <person name="Greenberg D.E."/>
            <person name="Porcella S.F."/>
            <person name="Zarember K."/>
            <person name="Zelazny A.M."/>
            <person name="Bruno D."/>
            <person name="Martens C."/>
            <person name="Barbian K.D."/>
            <person name="Jaske E."/>
            <person name="Holland S.M."/>
        </authorList>
    </citation>
    <scope>NUCLEOTIDE SEQUENCE [LARGE SCALE GENOMIC DNA]</scope>
    <source>
        <strain evidence="3">CGDNIH3</strain>
    </source>
</reference>
<keyword evidence="1" id="KW-0472">Membrane</keyword>
<accession>A0AAN0RC66</accession>
<feature type="transmembrane region" description="Helical" evidence="1">
    <location>
        <begin position="292"/>
        <end position="311"/>
    </location>
</feature>
<dbReference type="KEGG" id="gbc:GbCGDNIH3_7185"/>
<keyword evidence="1" id="KW-1133">Transmembrane helix</keyword>